<keyword evidence="6" id="KW-1185">Reference proteome</keyword>
<dbReference type="InterPro" id="IPR036388">
    <property type="entry name" value="WH-like_DNA-bd_sf"/>
</dbReference>
<dbReference type="InterPro" id="IPR036390">
    <property type="entry name" value="WH_DNA-bd_sf"/>
</dbReference>
<dbReference type="PROSITE" id="PS50995">
    <property type="entry name" value="HTH_MARR_2"/>
    <property type="match status" value="1"/>
</dbReference>
<dbReference type="InterPro" id="IPR023187">
    <property type="entry name" value="Tscrpt_reg_MarR-type_CS"/>
</dbReference>
<dbReference type="Proteomes" id="UP000706039">
    <property type="component" value="Unassembled WGS sequence"/>
</dbReference>
<name>A0ABS7PJG0_9SPHN</name>
<dbReference type="Pfam" id="PF12802">
    <property type="entry name" value="MarR_2"/>
    <property type="match status" value="1"/>
</dbReference>
<keyword evidence="3" id="KW-0804">Transcription</keyword>
<dbReference type="SMART" id="SM00347">
    <property type="entry name" value="HTH_MARR"/>
    <property type="match status" value="1"/>
</dbReference>
<evidence type="ECO:0000256" key="1">
    <source>
        <dbReference type="ARBA" id="ARBA00023015"/>
    </source>
</evidence>
<evidence type="ECO:0000256" key="3">
    <source>
        <dbReference type="ARBA" id="ARBA00023163"/>
    </source>
</evidence>
<dbReference type="RefSeq" id="WP_222988548.1">
    <property type="nucleotide sequence ID" value="NZ_JAINVV010000003.1"/>
</dbReference>
<protein>
    <submittedName>
        <fullName evidence="5">MarR family transcriptional regulator</fullName>
    </submittedName>
</protein>
<reference evidence="5 6" key="1">
    <citation type="submission" date="2021-08" db="EMBL/GenBank/DDBJ databases">
        <authorList>
            <person name="Tuo L."/>
        </authorList>
    </citation>
    <scope>NUCLEOTIDE SEQUENCE [LARGE SCALE GENOMIC DNA]</scope>
    <source>
        <strain evidence="5 6">JCM 31229</strain>
    </source>
</reference>
<feature type="domain" description="HTH marR-type" evidence="4">
    <location>
        <begin position="20"/>
        <end position="154"/>
    </location>
</feature>
<dbReference type="PANTHER" id="PTHR33164:SF43">
    <property type="entry name" value="HTH-TYPE TRANSCRIPTIONAL REPRESSOR YETL"/>
    <property type="match status" value="1"/>
</dbReference>
<dbReference type="EMBL" id="JAINVV010000003">
    <property type="protein sequence ID" value="MBY8821427.1"/>
    <property type="molecule type" value="Genomic_DNA"/>
</dbReference>
<sequence length="165" mass="18160">MTGAPAIREKHDGALADRTSIRLWLRLLSCTTVMEKRIRRRFADRYDATLPRFDVLAALDRAPDGMTMGALSRALLVSSGNVTGVVQALLRDGYVLMTTSPTDGRASIVRLTPEGQDHFAELSEAHHEWIDAMLAGMSRHDREALYELLGALKLSLAADTGEEKP</sequence>
<dbReference type="Gene3D" id="1.10.10.10">
    <property type="entry name" value="Winged helix-like DNA-binding domain superfamily/Winged helix DNA-binding domain"/>
    <property type="match status" value="1"/>
</dbReference>
<dbReference type="PANTHER" id="PTHR33164">
    <property type="entry name" value="TRANSCRIPTIONAL REGULATOR, MARR FAMILY"/>
    <property type="match status" value="1"/>
</dbReference>
<gene>
    <name evidence="5" type="ORF">K7G82_03935</name>
</gene>
<keyword evidence="1" id="KW-0805">Transcription regulation</keyword>
<dbReference type="InterPro" id="IPR000835">
    <property type="entry name" value="HTH_MarR-typ"/>
</dbReference>
<organism evidence="5 6">
    <name type="scientific">Sphingomonas colocasiae</name>
    <dbReference type="NCBI Taxonomy" id="1848973"/>
    <lineage>
        <taxon>Bacteria</taxon>
        <taxon>Pseudomonadati</taxon>
        <taxon>Pseudomonadota</taxon>
        <taxon>Alphaproteobacteria</taxon>
        <taxon>Sphingomonadales</taxon>
        <taxon>Sphingomonadaceae</taxon>
        <taxon>Sphingomonas</taxon>
    </lineage>
</organism>
<evidence type="ECO:0000313" key="5">
    <source>
        <dbReference type="EMBL" id="MBY8821427.1"/>
    </source>
</evidence>
<evidence type="ECO:0000256" key="2">
    <source>
        <dbReference type="ARBA" id="ARBA00023125"/>
    </source>
</evidence>
<evidence type="ECO:0000313" key="6">
    <source>
        <dbReference type="Proteomes" id="UP000706039"/>
    </source>
</evidence>
<keyword evidence="2" id="KW-0238">DNA-binding</keyword>
<dbReference type="SUPFAM" id="SSF46785">
    <property type="entry name" value="Winged helix' DNA-binding domain"/>
    <property type="match status" value="1"/>
</dbReference>
<dbReference type="PROSITE" id="PS01117">
    <property type="entry name" value="HTH_MARR_1"/>
    <property type="match status" value="1"/>
</dbReference>
<proteinExistence type="predicted"/>
<comment type="caution">
    <text evidence="5">The sequence shown here is derived from an EMBL/GenBank/DDBJ whole genome shotgun (WGS) entry which is preliminary data.</text>
</comment>
<evidence type="ECO:0000259" key="4">
    <source>
        <dbReference type="PROSITE" id="PS50995"/>
    </source>
</evidence>
<accession>A0ABS7PJG0</accession>
<dbReference type="InterPro" id="IPR039422">
    <property type="entry name" value="MarR/SlyA-like"/>
</dbReference>